<dbReference type="Pfam" id="PF16580">
    <property type="entry name" value="Astro_capsid_p2"/>
    <property type="match status" value="1"/>
</dbReference>
<keyword evidence="3" id="KW-0946">Virion</keyword>
<feature type="domain" description="Astrovirus capsid protein inner core" evidence="5">
    <location>
        <begin position="17"/>
        <end position="262"/>
    </location>
</feature>
<gene>
    <name evidence="7" type="primary">ORF2</name>
</gene>
<sequence length="739" mass="82575">MADKVVVKKKTTVRRRGRSNSRSRGRSRSRSRTRTKKTIKIVEKTPAKSILKKELTNLERKDNKRFRKLEKKVNGPKIHDRMAVTTTLGVLTGNSENNLERKMRALLNPLLLKSQNTGSSASPLSLRASQYSMWKIQKCVVKFVPLVGAANVAGSVTFVCLDQDATSSQPESPDTIKAKVHAEVSIGQRYNWNVQPRYLVGPRSGWWGMDTGESPTDTVGPALDFWNLYKTVNTLQTSTTQQAYTAPLFSIEVFTVYVFSGYEPKPALATMTNTTLDGQQGVTIINGTNGELQLSVPRQSAFAERLREKEMPQRGQNQTGGVGEVLWAVATGAVEGAAEALGPWGWLLRGGWWVIKKLFGRSGENANDNYLIYSSIEDANKDNRIYYTVSTAVKVQQGPLVLTQISSPNVNQSGGIVQVGSTTVTDYLPLPQAQVPLLENILYDITKQPVTSTKSHTMRLTGFPASKWVTKTSNDWLGTSEKSVQAKKWLMSDYTDTGVIFGFPYTEENPGATHGNVGVIHTAESLIKTVKYRKEHGLSLSPFETTPLPTTSRGPTEMRGCFDTPYYWCRVCDNTRWTKPTNGAVTQKYDAWGLMVVSLNHNKVYVLVGYPDTTTEVPAQQLVWDTFNWDDPNFNNGRKYFSEWPRTPPPHDEEQEDPDDDDLSDVTSLFEQAELGDETDFKFNMSIQTSKHLEEEKNYWKNQCERLMMEKALSGTAQPLVRFEKAGPRADQSSASGHT</sequence>
<organism evidence="7">
    <name type="scientific">Astrovirus CDB-2012</name>
    <dbReference type="NCBI Taxonomy" id="1166568"/>
    <lineage>
        <taxon>Viruses</taxon>
        <taxon>Riboviria</taxon>
        <taxon>Orthornavirae</taxon>
        <taxon>Pisuviricota</taxon>
        <taxon>Stelpaviricetes</taxon>
        <taxon>Stellavirales</taxon>
        <taxon>Astroviridae</taxon>
    </lineage>
</organism>
<evidence type="ECO:0000259" key="6">
    <source>
        <dbReference type="Pfam" id="PF16580"/>
    </source>
</evidence>
<protein>
    <submittedName>
        <fullName evidence="7">Capsid protein</fullName>
    </submittedName>
</protein>
<name>H9NEW1_9VIRU</name>
<dbReference type="Pfam" id="PF03115">
    <property type="entry name" value="Astro_capsid_N"/>
    <property type="match status" value="1"/>
</dbReference>
<dbReference type="InterPro" id="IPR029053">
    <property type="entry name" value="Viral_coat"/>
</dbReference>
<evidence type="ECO:0000256" key="4">
    <source>
        <dbReference type="SAM" id="MobiDB-lite"/>
    </source>
</evidence>
<feature type="domain" description="Capsid polyprotein VP90 C-terminal" evidence="6">
    <location>
        <begin position="652"/>
        <end position="690"/>
    </location>
</feature>
<keyword evidence="2" id="KW-0167">Capsid protein</keyword>
<proteinExistence type="predicted"/>
<feature type="compositionally biased region" description="Acidic residues" evidence="4">
    <location>
        <begin position="653"/>
        <end position="664"/>
    </location>
</feature>
<evidence type="ECO:0000256" key="3">
    <source>
        <dbReference type="ARBA" id="ARBA00022844"/>
    </source>
</evidence>
<dbReference type="GO" id="GO:0019028">
    <property type="term" value="C:viral capsid"/>
    <property type="evidence" value="ECO:0007669"/>
    <property type="project" value="UniProtKB-KW"/>
</dbReference>
<accession>H9NEW1</accession>
<dbReference type="InterPro" id="IPR032268">
    <property type="entry name" value="VP90_C"/>
</dbReference>
<feature type="region of interest" description="Disordered" evidence="4">
    <location>
        <begin position="719"/>
        <end position="739"/>
    </location>
</feature>
<evidence type="ECO:0000259" key="5">
    <source>
        <dbReference type="Pfam" id="PF03115"/>
    </source>
</evidence>
<reference evidence="7" key="1">
    <citation type="journal article" date="2012" name="Arch. Virol.">
        <title>Genetic characterization of astroviruses detected in guinea fowl (Numida meleagris) reveals a distinct genotype and suggests cross-species transmission between turkey and guinea fowl.</title>
        <authorList>
            <person name="De Battisti C."/>
            <person name="Salviato A."/>
            <person name="Jonassen C.M."/>
            <person name="Toffan A."/>
            <person name="Capua I."/>
            <person name="Cattoli G."/>
        </authorList>
    </citation>
    <scope>NUCLEOTIDE SEQUENCE</scope>
    <source>
        <strain evidence="7">1456</strain>
    </source>
</reference>
<feature type="region of interest" description="Disordered" evidence="4">
    <location>
        <begin position="640"/>
        <end position="664"/>
    </location>
</feature>
<dbReference type="Gene3D" id="2.60.120.20">
    <property type="match status" value="1"/>
</dbReference>
<dbReference type="InterPro" id="IPR004337">
    <property type="entry name" value="Astro_capsid_N"/>
</dbReference>
<comment type="subcellular location">
    <subcellularLocation>
        <location evidence="1">Virion</location>
    </subcellularLocation>
</comment>
<evidence type="ECO:0000256" key="1">
    <source>
        <dbReference type="ARBA" id="ARBA00004328"/>
    </source>
</evidence>
<evidence type="ECO:0000256" key="2">
    <source>
        <dbReference type="ARBA" id="ARBA00022561"/>
    </source>
</evidence>
<feature type="region of interest" description="Disordered" evidence="4">
    <location>
        <begin position="1"/>
        <end position="37"/>
    </location>
</feature>
<feature type="compositionally biased region" description="Basic residues" evidence="4">
    <location>
        <begin position="7"/>
        <end position="37"/>
    </location>
</feature>
<dbReference type="EMBL" id="JQ307831">
    <property type="protein sequence ID" value="AFF57942.1"/>
    <property type="molecule type" value="Genomic_RNA"/>
</dbReference>
<evidence type="ECO:0000313" key="7">
    <source>
        <dbReference type="EMBL" id="AFF57942.1"/>
    </source>
</evidence>